<gene>
    <name evidence="3" type="ORF">D1114_14165</name>
</gene>
<comment type="caution">
    <text evidence="3">The sequence shown here is derived from an EMBL/GenBank/DDBJ whole genome shotgun (WGS) entry which is preliminary data.</text>
</comment>
<protein>
    <submittedName>
        <fullName evidence="3">Uncharacterized protein</fullName>
    </submittedName>
</protein>
<evidence type="ECO:0000313" key="4">
    <source>
        <dbReference type="Proteomes" id="UP000266305"/>
    </source>
</evidence>
<dbReference type="RefSeq" id="WP_119000541.1">
    <property type="nucleotide sequence ID" value="NZ_QWGP01000016.1"/>
</dbReference>
<feature type="transmembrane region" description="Helical" evidence="2">
    <location>
        <begin position="23"/>
        <end position="46"/>
    </location>
</feature>
<keyword evidence="2" id="KW-0812">Transmembrane</keyword>
<evidence type="ECO:0000313" key="3">
    <source>
        <dbReference type="EMBL" id="RHZ93664.1"/>
    </source>
</evidence>
<dbReference type="EMBL" id="QWGP01000016">
    <property type="protein sequence ID" value="RHZ93664.1"/>
    <property type="molecule type" value="Genomic_DNA"/>
</dbReference>
<organism evidence="3 4">
    <name type="scientific">Cereibacter sphaeroides</name>
    <name type="common">Rhodobacter sphaeroides</name>
    <dbReference type="NCBI Taxonomy" id="1063"/>
    <lineage>
        <taxon>Bacteria</taxon>
        <taxon>Pseudomonadati</taxon>
        <taxon>Pseudomonadota</taxon>
        <taxon>Alphaproteobacteria</taxon>
        <taxon>Rhodobacterales</taxon>
        <taxon>Paracoccaceae</taxon>
        <taxon>Cereibacter</taxon>
    </lineage>
</organism>
<keyword evidence="2" id="KW-1133">Transmembrane helix</keyword>
<dbReference type="AlphaFoldDB" id="A0AAX1UJJ6"/>
<accession>A0AAX1UJJ6</accession>
<feature type="compositionally biased region" description="Acidic residues" evidence="1">
    <location>
        <begin position="124"/>
        <end position="133"/>
    </location>
</feature>
<proteinExistence type="predicted"/>
<dbReference type="Proteomes" id="UP000266305">
    <property type="component" value="Unassembled WGS sequence"/>
</dbReference>
<name>A0AAX1UJJ6_CERSP</name>
<keyword evidence="2" id="KW-0472">Membrane</keyword>
<sequence length="133" mass="14038">MASESELGHAAPSWFSAPGETDFLAWVTAVLIILALFGLITLYAAFDRWAEHKSSGTPLAKTIPTLLTIALLYDIFPLDHVSALLPLSAILIALAADWSRFHLVGPLTPGNAATQSDGRTGDPTEAEGESGHA</sequence>
<evidence type="ECO:0000256" key="1">
    <source>
        <dbReference type="SAM" id="MobiDB-lite"/>
    </source>
</evidence>
<evidence type="ECO:0000256" key="2">
    <source>
        <dbReference type="SAM" id="Phobius"/>
    </source>
</evidence>
<feature type="region of interest" description="Disordered" evidence="1">
    <location>
        <begin position="112"/>
        <end position="133"/>
    </location>
</feature>
<reference evidence="3 4" key="1">
    <citation type="submission" date="2018-08" db="EMBL/GenBank/DDBJ databases">
        <title>Draft genome sequence of Rhodobacter sphaeroides FY.</title>
        <authorList>
            <person name="Rayyan A."/>
            <person name="Meyer T.E."/>
            <person name="Kyndt J.A."/>
        </authorList>
    </citation>
    <scope>NUCLEOTIDE SEQUENCE [LARGE SCALE GENOMIC DNA]</scope>
    <source>
        <strain evidence="3 4">FY</strain>
    </source>
</reference>